<evidence type="ECO:0000313" key="3">
    <source>
        <dbReference type="Proteomes" id="UP000286701"/>
    </source>
</evidence>
<dbReference type="PANTHER" id="PTHR43138:SF1">
    <property type="entry name" value="N-ACETYLTRANSFERASE ACA1"/>
    <property type="match status" value="1"/>
</dbReference>
<reference evidence="2 3" key="1">
    <citation type="submission" date="2019-01" db="EMBL/GenBank/DDBJ databases">
        <title>Mucilaginibacter antarcticum sp. nov., isolated from antarctic soil.</title>
        <authorList>
            <person name="Yan Y.-Q."/>
            <person name="Du Z.-J."/>
        </authorList>
    </citation>
    <scope>NUCLEOTIDE SEQUENCE [LARGE SCALE GENOMIC DNA]</scope>
    <source>
        <strain evidence="2 3">F01003</strain>
    </source>
</reference>
<dbReference type="PROSITE" id="PS51186">
    <property type="entry name" value="GNAT"/>
    <property type="match status" value="1"/>
</dbReference>
<keyword evidence="2" id="KW-0808">Transferase</keyword>
<evidence type="ECO:0000259" key="1">
    <source>
        <dbReference type="PROSITE" id="PS51186"/>
    </source>
</evidence>
<comment type="caution">
    <text evidence="2">The sequence shown here is derived from an EMBL/GenBank/DDBJ whole genome shotgun (WGS) entry which is preliminary data.</text>
</comment>
<dbReference type="OrthoDB" id="9789605at2"/>
<dbReference type="GO" id="GO:0016747">
    <property type="term" value="F:acyltransferase activity, transferring groups other than amino-acyl groups"/>
    <property type="evidence" value="ECO:0007669"/>
    <property type="project" value="InterPro"/>
</dbReference>
<dbReference type="PANTHER" id="PTHR43138">
    <property type="entry name" value="ACETYLTRANSFERASE, GNAT FAMILY"/>
    <property type="match status" value="1"/>
</dbReference>
<dbReference type="AlphaFoldDB" id="A0A444MIW3"/>
<proteinExistence type="predicted"/>
<feature type="domain" description="N-acetyltransferase" evidence="1">
    <location>
        <begin position="1"/>
        <end position="160"/>
    </location>
</feature>
<dbReference type="InterPro" id="IPR052742">
    <property type="entry name" value="Mito_N-acetyltransferase"/>
</dbReference>
<dbReference type="InterPro" id="IPR016181">
    <property type="entry name" value="Acyl_CoA_acyltransferase"/>
</dbReference>
<dbReference type="Gene3D" id="3.40.630.30">
    <property type="match status" value="1"/>
</dbReference>
<dbReference type="InterPro" id="IPR000182">
    <property type="entry name" value="GNAT_dom"/>
</dbReference>
<dbReference type="EMBL" id="SBIW01000012">
    <property type="protein sequence ID" value="RWY48036.1"/>
    <property type="molecule type" value="Genomic_DNA"/>
</dbReference>
<dbReference type="Proteomes" id="UP000286701">
    <property type="component" value="Unassembled WGS sequence"/>
</dbReference>
<sequence>MEIIKATPEHYDAIWEIFSAVVKPGNTYAFAPDSTRNDMMNCWLGNGMETFVAMDNNEVAGTYFLKPNQVGLGNHISNCGYMVHPGFRGKGVGSLLCRHSIKMATAMGYKGIQFNFVVSSNATAVKLWQKHGFSVIGTTPNGFRHQQLGLVDTYIMYRAL</sequence>
<evidence type="ECO:0000313" key="2">
    <source>
        <dbReference type="EMBL" id="RWY48036.1"/>
    </source>
</evidence>
<organism evidence="2 3">
    <name type="scientific">Mucilaginibacter gilvus</name>
    <dbReference type="NCBI Taxonomy" id="2305909"/>
    <lineage>
        <taxon>Bacteria</taxon>
        <taxon>Pseudomonadati</taxon>
        <taxon>Bacteroidota</taxon>
        <taxon>Sphingobacteriia</taxon>
        <taxon>Sphingobacteriales</taxon>
        <taxon>Sphingobacteriaceae</taxon>
        <taxon>Mucilaginibacter</taxon>
    </lineage>
</organism>
<dbReference type="SUPFAM" id="SSF55729">
    <property type="entry name" value="Acyl-CoA N-acyltransferases (Nat)"/>
    <property type="match status" value="1"/>
</dbReference>
<gene>
    <name evidence="2" type="ORF">EPL05_20845</name>
</gene>
<accession>A0A444MIW3</accession>
<dbReference type="Pfam" id="PF00583">
    <property type="entry name" value="Acetyltransf_1"/>
    <property type="match status" value="1"/>
</dbReference>
<dbReference type="RefSeq" id="WP_128535929.1">
    <property type="nucleotide sequence ID" value="NZ_SBIW01000012.1"/>
</dbReference>
<protein>
    <submittedName>
        <fullName evidence="2">GNAT family N-acetyltransferase</fullName>
    </submittedName>
</protein>
<dbReference type="CDD" id="cd04301">
    <property type="entry name" value="NAT_SF"/>
    <property type="match status" value="1"/>
</dbReference>
<keyword evidence="3" id="KW-1185">Reference proteome</keyword>
<name>A0A444MIW3_9SPHI</name>